<dbReference type="Pfam" id="PF26142">
    <property type="entry name" value="DD_DDX21-DDX50"/>
    <property type="match status" value="1"/>
</dbReference>
<accession>A0A6B0RQD1</accession>
<dbReference type="Proteomes" id="UP000322234">
    <property type="component" value="Unassembled WGS sequence"/>
</dbReference>
<gene>
    <name evidence="2" type="ORF">E5288_WYG014940</name>
</gene>
<evidence type="ECO:0000259" key="1">
    <source>
        <dbReference type="Pfam" id="PF26142"/>
    </source>
</evidence>
<dbReference type="EMBL" id="VBQZ03000081">
    <property type="protein sequence ID" value="MXQ92290.1"/>
    <property type="molecule type" value="Genomic_DNA"/>
</dbReference>
<protein>
    <recommendedName>
        <fullName evidence="1">DDX21/DDX50 dimerisation domain-containing protein</fullName>
    </recommendedName>
</protein>
<dbReference type="AlphaFoldDB" id="A0A6B0RQD1"/>
<dbReference type="InterPro" id="IPR059027">
    <property type="entry name" value="DD_DDX21-DDX50"/>
</dbReference>
<proteinExistence type="predicted"/>
<keyword evidence="3" id="KW-1185">Reference proteome</keyword>
<reference evidence="2" key="1">
    <citation type="submission" date="2019-10" db="EMBL/GenBank/DDBJ databases">
        <title>The sequence and de novo assembly of the wild yak genome.</title>
        <authorList>
            <person name="Liu Y."/>
        </authorList>
    </citation>
    <scope>NUCLEOTIDE SEQUENCE [LARGE SCALE GENOMIC DNA]</scope>
    <source>
        <strain evidence="2">WY2019</strain>
    </source>
</reference>
<name>A0A6B0RQD1_9CETA</name>
<sequence>MAITVEHVAIKCHWTRKAAVIGDSGFQGPTIVFCEMKKETQELSQNVAHKEEYQLAQVEQKVGITFKRIGVHSETEIIKASSEDAIRLLDSVPPAAIGHFEQSAENLTGEQGTLEAPATALTHFSGATSVDQRSVNNSNAGFVTMIGSARLQCQTLVLLGKNLKSSWVRILIPK</sequence>
<evidence type="ECO:0000313" key="2">
    <source>
        <dbReference type="EMBL" id="MXQ92290.1"/>
    </source>
</evidence>
<organism evidence="2 3">
    <name type="scientific">Bos mutus</name>
    <name type="common">wild yak</name>
    <dbReference type="NCBI Taxonomy" id="72004"/>
    <lineage>
        <taxon>Eukaryota</taxon>
        <taxon>Metazoa</taxon>
        <taxon>Chordata</taxon>
        <taxon>Craniata</taxon>
        <taxon>Vertebrata</taxon>
        <taxon>Euteleostomi</taxon>
        <taxon>Mammalia</taxon>
        <taxon>Eutheria</taxon>
        <taxon>Laurasiatheria</taxon>
        <taxon>Artiodactyla</taxon>
        <taxon>Ruminantia</taxon>
        <taxon>Pecora</taxon>
        <taxon>Bovidae</taxon>
        <taxon>Bovinae</taxon>
        <taxon>Bos</taxon>
    </lineage>
</organism>
<comment type="caution">
    <text evidence="2">The sequence shown here is derived from an EMBL/GenBank/DDBJ whole genome shotgun (WGS) entry which is preliminary data.</text>
</comment>
<evidence type="ECO:0000313" key="3">
    <source>
        <dbReference type="Proteomes" id="UP000322234"/>
    </source>
</evidence>
<feature type="domain" description="DDX21/DDX50 dimerisation" evidence="1">
    <location>
        <begin position="75"/>
        <end position="123"/>
    </location>
</feature>